<evidence type="ECO:0000313" key="2">
    <source>
        <dbReference type="Proteomes" id="UP000217785"/>
    </source>
</evidence>
<accession>A0A292YNF3</accession>
<dbReference type="OrthoDB" id="2988286at2"/>
<evidence type="ECO:0000313" key="1">
    <source>
        <dbReference type="EMBL" id="GAX90293.1"/>
    </source>
</evidence>
<dbReference type="Proteomes" id="UP000217785">
    <property type="component" value="Unassembled WGS sequence"/>
</dbReference>
<proteinExistence type="predicted"/>
<gene>
    <name evidence="1" type="ORF">EFBL_1919</name>
</gene>
<dbReference type="EMBL" id="BDUF01000055">
    <property type="protein sequence ID" value="GAX90293.1"/>
    <property type="molecule type" value="Genomic_DNA"/>
</dbReference>
<protein>
    <submittedName>
        <fullName evidence="1">Uncharacterized protein</fullName>
    </submittedName>
</protein>
<name>A0A292YNF3_9BACL</name>
<dbReference type="AlphaFoldDB" id="A0A292YNF3"/>
<keyword evidence="2" id="KW-1185">Reference proteome</keyword>
<reference evidence="2" key="1">
    <citation type="submission" date="2017-07" db="EMBL/GenBank/DDBJ databases">
        <title>Draft genome sequence of Effusibacillus lacus strain skLN1.</title>
        <authorList>
            <person name="Watanabe M."/>
            <person name="Kojima H."/>
            <person name="Fukui M."/>
        </authorList>
    </citation>
    <scope>NUCLEOTIDE SEQUENCE [LARGE SCALE GENOMIC DNA]</scope>
    <source>
        <strain evidence="2">skLN1</strain>
    </source>
</reference>
<comment type="caution">
    <text evidence="1">The sequence shown here is derived from an EMBL/GenBank/DDBJ whole genome shotgun (WGS) entry which is preliminary data.</text>
</comment>
<organism evidence="1 2">
    <name type="scientific">Effusibacillus lacus</name>
    <dbReference type="NCBI Taxonomy" id="1348429"/>
    <lineage>
        <taxon>Bacteria</taxon>
        <taxon>Bacillati</taxon>
        <taxon>Bacillota</taxon>
        <taxon>Bacilli</taxon>
        <taxon>Bacillales</taxon>
        <taxon>Alicyclobacillaceae</taxon>
        <taxon>Effusibacillus</taxon>
    </lineage>
</organism>
<sequence>MKSKLFTILLILLGILGVGMFGYSLAKQTQMQGEMNQIMASVNESIVATGTLVQETLEVLQPFQEITASLASIEQQEEQVVVQLAVMNGHLETTGLSEKNIIAGLEALNQQTRTVSQYLNGMSDVNSGLLKASSASVQNASRINGQLGEINGMTGQSIEELGELNEKFALLRILP</sequence>
<dbReference type="RefSeq" id="WP_096182013.1">
    <property type="nucleotide sequence ID" value="NZ_BDUF01000055.1"/>
</dbReference>